<feature type="transmembrane region" description="Helical" evidence="6">
    <location>
        <begin position="109"/>
        <end position="133"/>
    </location>
</feature>
<feature type="domain" description="Major facilitator superfamily (MFS) profile" evidence="7">
    <location>
        <begin position="42"/>
        <end position="531"/>
    </location>
</feature>
<dbReference type="EMBL" id="KZ824711">
    <property type="protein sequence ID" value="RAK71726.1"/>
    <property type="molecule type" value="Genomic_DNA"/>
</dbReference>
<evidence type="ECO:0000256" key="1">
    <source>
        <dbReference type="ARBA" id="ARBA00004141"/>
    </source>
</evidence>
<reference evidence="8 9" key="1">
    <citation type="submission" date="2018-02" db="EMBL/GenBank/DDBJ databases">
        <title>The genomes of Aspergillus section Nigri reveals drivers in fungal speciation.</title>
        <authorList>
            <consortium name="DOE Joint Genome Institute"/>
            <person name="Vesth T.C."/>
            <person name="Nybo J."/>
            <person name="Theobald S."/>
            <person name="Brandl J."/>
            <person name="Frisvad J.C."/>
            <person name="Nielsen K.F."/>
            <person name="Lyhne E.K."/>
            <person name="Kogle M.E."/>
            <person name="Kuo A."/>
            <person name="Riley R."/>
            <person name="Clum A."/>
            <person name="Nolan M."/>
            <person name="Lipzen A."/>
            <person name="Salamov A."/>
            <person name="Henrissat B."/>
            <person name="Wiebenga A."/>
            <person name="De vries R.P."/>
            <person name="Grigoriev I.V."/>
            <person name="Mortensen U.H."/>
            <person name="Andersen M.R."/>
            <person name="Baker S.E."/>
        </authorList>
    </citation>
    <scope>NUCLEOTIDE SEQUENCE [LARGE SCALE GENOMIC DNA]</scope>
    <source>
        <strain evidence="8 9">CBS 313.89</strain>
    </source>
</reference>
<dbReference type="GO" id="GO:0015174">
    <property type="term" value="F:basic amino acid transmembrane transporter activity"/>
    <property type="evidence" value="ECO:0007669"/>
    <property type="project" value="TreeGrafter"/>
</dbReference>
<evidence type="ECO:0000256" key="5">
    <source>
        <dbReference type="SAM" id="MobiDB-lite"/>
    </source>
</evidence>
<feature type="transmembrane region" description="Helical" evidence="6">
    <location>
        <begin position="84"/>
        <end position="102"/>
    </location>
</feature>
<feature type="transmembrane region" description="Helical" evidence="6">
    <location>
        <begin position="269"/>
        <end position="288"/>
    </location>
</feature>
<keyword evidence="9" id="KW-1185">Reference proteome</keyword>
<dbReference type="SUPFAM" id="SSF103473">
    <property type="entry name" value="MFS general substrate transporter"/>
    <property type="match status" value="1"/>
</dbReference>
<feature type="transmembrane region" description="Helical" evidence="6">
    <location>
        <begin position="41"/>
        <end position="64"/>
    </location>
</feature>
<name>A0A8G1RHT3_9EURO</name>
<dbReference type="GO" id="GO:0000329">
    <property type="term" value="C:fungal-type vacuole membrane"/>
    <property type="evidence" value="ECO:0007669"/>
    <property type="project" value="TreeGrafter"/>
</dbReference>
<keyword evidence="4 6" id="KW-0472">Membrane</keyword>
<protein>
    <submittedName>
        <fullName evidence="8">MFS transporter</fullName>
    </submittedName>
</protein>
<evidence type="ECO:0000256" key="4">
    <source>
        <dbReference type="ARBA" id="ARBA00023136"/>
    </source>
</evidence>
<dbReference type="VEuPathDB" id="FungiDB:BO72DRAFT_391305"/>
<feature type="transmembrane region" description="Helical" evidence="6">
    <location>
        <begin position="308"/>
        <end position="329"/>
    </location>
</feature>
<dbReference type="PROSITE" id="PS50850">
    <property type="entry name" value="MFS"/>
    <property type="match status" value="1"/>
</dbReference>
<proteinExistence type="predicted"/>
<dbReference type="Gene3D" id="1.20.1250.20">
    <property type="entry name" value="MFS general substrate transporter like domains"/>
    <property type="match status" value="1"/>
</dbReference>
<feature type="transmembrane region" description="Helical" evidence="6">
    <location>
        <begin position="504"/>
        <end position="526"/>
    </location>
</feature>
<dbReference type="PANTHER" id="PTHR23501:SF33">
    <property type="entry name" value="MAJOR FACILITATOR SUPERFAMILY (MFS) PROFILE DOMAIN-CONTAINING PROTEIN"/>
    <property type="match status" value="1"/>
</dbReference>
<evidence type="ECO:0000256" key="2">
    <source>
        <dbReference type="ARBA" id="ARBA00022692"/>
    </source>
</evidence>
<dbReference type="Pfam" id="PF07690">
    <property type="entry name" value="MFS_1"/>
    <property type="match status" value="1"/>
</dbReference>
<keyword evidence="3 6" id="KW-1133">Transmembrane helix</keyword>
<feature type="transmembrane region" description="Helical" evidence="6">
    <location>
        <begin position="197"/>
        <end position="215"/>
    </location>
</feature>
<dbReference type="AlphaFoldDB" id="A0A8G1RHT3"/>
<evidence type="ECO:0000256" key="6">
    <source>
        <dbReference type="SAM" id="Phobius"/>
    </source>
</evidence>
<feature type="transmembrane region" description="Helical" evidence="6">
    <location>
        <begin position="170"/>
        <end position="191"/>
    </location>
</feature>
<evidence type="ECO:0000313" key="8">
    <source>
        <dbReference type="EMBL" id="RAK71726.1"/>
    </source>
</evidence>
<organism evidence="8 9">
    <name type="scientific">Aspergillus fijiensis CBS 313.89</name>
    <dbReference type="NCBI Taxonomy" id="1448319"/>
    <lineage>
        <taxon>Eukaryota</taxon>
        <taxon>Fungi</taxon>
        <taxon>Dikarya</taxon>
        <taxon>Ascomycota</taxon>
        <taxon>Pezizomycotina</taxon>
        <taxon>Eurotiomycetes</taxon>
        <taxon>Eurotiomycetidae</taxon>
        <taxon>Eurotiales</taxon>
        <taxon>Aspergillaceae</taxon>
        <taxon>Aspergillus</taxon>
    </lineage>
</organism>
<gene>
    <name evidence="8" type="ORF">BO72DRAFT_391305</name>
</gene>
<dbReference type="OrthoDB" id="6770063at2759"/>
<evidence type="ECO:0000313" key="9">
    <source>
        <dbReference type="Proteomes" id="UP000249789"/>
    </source>
</evidence>
<keyword evidence="2 6" id="KW-0812">Transmembrane</keyword>
<comment type="subcellular location">
    <subcellularLocation>
        <location evidence="1">Membrane</location>
        <topology evidence="1">Multi-pass membrane protein</topology>
    </subcellularLocation>
</comment>
<evidence type="ECO:0000259" key="7">
    <source>
        <dbReference type="PROSITE" id="PS50850"/>
    </source>
</evidence>
<dbReference type="InterPro" id="IPR020846">
    <property type="entry name" value="MFS_dom"/>
</dbReference>
<sequence>MSSSERTGLIASSRNGSDPTGLSSTNSPKDNSSGTNSSTRLAILIAYLGAFLASSDESVVIATYDVIASGFHELAKGPWLVTGYNLGYCIALPIYGTLADAWGRKLSMLVGYSFFGIGCLISSISAAMTGLIAGRIVSGVGAAGMAITISIIITDLAAPRDVALLRSYTNVVAMIGRGVGAPIGSIVVNSLGWRWAFAGRLPLIVLCLVLSRVYFPDHHKETAEPQTSHGGNIKQLDYLGIATFATAVVALLMAITIAGQEGGKMSHHYFWLVIFTLAAIFFTLHEILWAKRPLVPLKLATKGIGQYWLVELLIFSGRNGLVATITQYLTQVKRLPEATASMYLVPSTMGLAVGSMTSGFAIQRRTKRYRTRSLYSAVISILSSILLFFAWHFDHPVVESLLVIPMSTPIGIITSGDFIGMSSRAPPEVLASSIGAYYLSQQLGLIVGAAMGPLVVRTGFKHDIAGGLNESVENEVIRNVLRDAKYVDTLPEDIQRVVRSSLGYGYQFVPVLATVTVALCVPSLVVTREQSVE</sequence>
<dbReference type="GeneID" id="63859180"/>
<dbReference type="InterPro" id="IPR036259">
    <property type="entry name" value="MFS_trans_sf"/>
</dbReference>
<dbReference type="Proteomes" id="UP000249789">
    <property type="component" value="Unassembled WGS sequence"/>
</dbReference>
<feature type="transmembrane region" description="Helical" evidence="6">
    <location>
        <begin position="374"/>
        <end position="393"/>
    </location>
</feature>
<dbReference type="InterPro" id="IPR011701">
    <property type="entry name" value="MFS"/>
</dbReference>
<dbReference type="PANTHER" id="PTHR23501">
    <property type="entry name" value="MAJOR FACILITATOR SUPERFAMILY"/>
    <property type="match status" value="1"/>
</dbReference>
<accession>A0A8G1RHT3</accession>
<evidence type="ECO:0000256" key="3">
    <source>
        <dbReference type="ARBA" id="ARBA00022989"/>
    </source>
</evidence>
<feature type="transmembrane region" description="Helical" evidence="6">
    <location>
        <begin position="236"/>
        <end position="257"/>
    </location>
</feature>
<feature type="transmembrane region" description="Helical" evidence="6">
    <location>
        <begin position="341"/>
        <end position="362"/>
    </location>
</feature>
<dbReference type="RefSeq" id="XP_040795738.1">
    <property type="nucleotide sequence ID" value="XM_040941847.1"/>
</dbReference>
<feature type="region of interest" description="Disordered" evidence="5">
    <location>
        <begin position="1"/>
        <end position="36"/>
    </location>
</feature>
<feature type="transmembrane region" description="Helical" evidence="6">
    <location>
        <begin position="139"/>
        <end position="158"/>
    </location>
</feature>